<evidence type="ECO:0000259" key="3">
    <source>
        <dbReference type="SMART" id="SM00829"/>
    </source>
</evidence>
<dbReference type="EMBL" id="MDYO01000038">
    <property type="protein sequence ID" value="OQD92723.1"/>
    <property type="molecule type" value="Genomic_DNA"/>
</dbReference>
<dbReference type="PANTHER" id="PTHR45348">
    <property type="entry name" value="HYPOTHETICAL OXIDOREDUCTASE (EUROFUNG)"/>
    <property type="match status" value="1"/>
</dbReference>
<feature type="domain" description="Enoyl reductase (ER)" evidence="3">
    <location>
        <begin position="15"/>
        <end position="339"/>
    </location>
</feature>
<dbReference type="STRING" id="60172.A0A1V6QU20"/>
<dbReference type="Pfam" id="PF08240">
    <property type="entry name" value="ADH_N"/>
    <property type="match status" value="1"/>
</dbReference>
<evidence type="ECO:0000313" key="4">
    <source>
        <dbReference type="EMBL" id="OQD92723.1"/>
    </source>
</evidence>
<dbReference type="Pfam" id="PF00107">
    <property type="entry name" value="ADH_zinc_N"/>
    <property type="match status" value="1"/>
</dbReference>
<accession>A0A1V6QU20</accession>
<dbReference type="Gene3D" id="3.40.50.720">
    <property type="entry name" value="NAD(P)-binding Rossmann-like Domain"/>
    <property type="match status" value="1"/>
</dbReference>
<sequence>MASSNTSLIVRVPEGQPKLVKEELPLPKPGTDQVQVKVSHVAQNPTDVQCFDVNAFGDGAVLGCDFVGEVTELGNTVTRLDKGDTVAGLIWGGEIPGLGGYSQYTIADQRISFKVPASISREEASTVPLAATTAWLAFFSKDCLNIDRSKVQGTSVLVWGGSSSVGLYAIQLAVIYGLDVITTCSPHNTELVRSYGAKHVFDYNDPKVIEKITQAAPDLQYIFDTIGTTTSSGLSSQAFGDREGSRRLCTVRPGKANTEHVTANTHVTDVLVWTAFLKDHSYGKFHWPASKDDHKLASELFENLPSWLEQGQIKPNKAKVLLGLDSVPEGFQEYRDGKISAYKIVYEVVHG</sequence>
<dbReference type="SUPFAM" id="SSF51735">
    <property type="entry name" value="NAD(P)-binding Rossmann-fold domains"/>
    <property type="match status" value="1"/>
</dbReference>
<evidence type="ECO:0000256" key="2">
    <source>
        <dbReference type="ARBA" id="ARBA00023002"/>
    </source>
</evidence>
<dbReference type="InterPro" id="IPR036291">
    <property type="entry name" value="NAD(P)-bd_dom_sf"/>
</dbReference>
<comment type="similarity">
    <text evidence="1">Belongs to the zinc-containing alcohol dehydrogenase family.</text>
</comment>
<keyword evidence="5" id="KW-1185">Reference proteome</keyword>
<name>A0A1V6QU20_9EURO</name>
<evidence type="ECO:0000313" key="5">
    <source>
        <dbReference type="Proteomes" id="UP000191612"/>
    </source>
</evidence>
<dbReference type="InterPro" id="IPR013149">
    <property type="entry name" value="ADH-like_C"/>
</dbReference>
<dbReference type="InterPro" id="IPR011032">
    <property type="entry name" value="GroES-like_sf"/>
</dbReference>
<protein>
    <recommendedName>
        <fullName evidence="3">Enoyl reductase (ER) domain-containing protein</fullName>
    </recommendedName>
</protein>
<keyword evidence="2" id="KW-0560">Oxidoreductase</keyword>
<dbReference type="GO" id="GO:0016651">
    <property type="term" value="F:oxidoreductase activity, acting on NAD(P)H"/>
    <property type="evidence" value="ECO:0007669"/>
    <property type="project" value="InterPro"/>
</dbReference>
<dbReference type="AlphaFoldDB" id="A0A1V6QU20"/>
<dbReference type="SMART" id="SM00829">
    <property type="entry name" value="PKS_ER"/>
    <property type="match status" value="1"/>
</dbReference>
<evidence type="ECO:0000256" key="1">
    <source>
        <dbReference type="ARBA" id="ARBA00008072"/>
    </source>
</evidence>
<dbReference type="Proteomes" id="UP000191612">
    <property type="component" value="Unassembled WGS sequence"/>
</dbReference>
<comment type="caution">
    <text evidence="4">The sequence shown here is derived from an EMBL/GenBank/DDBJ whole genome shotgun (WGS) entry which is preliminary data.</text>
</comment>
<gene>
    <name evidence="4" type="ORF">PENSOL_c038G06481</name>
</gene>
<dbReference type="InterPro" id="IPR047122">
    <property type="entry name" value="Trans-enoyl_RdTase-like"/>
</dbReference>
<dbReference type="CDD" id="cd08249">
    <property type="entry name" value="enoyl_reductase_like"/>
    <property type="match status" value="1"/>
</dbReference>
<dbReference type="Gene3D" id="3.90.180.10">
    <property type="entry name" value="Medium-chain alcohol dehydrogenases, catalytic domain"/>
    <property type="match status" value="1"/>
</dbReference>
<dbReference type="PANTHER" id="PTHR45348:SF2">
    <property type="entry name" value="ZINC-TYPE ALCOHOL DEHYDROGENASE-LIKE PROTEIN C2E1P3.01"/>
    <property type="match status" value="1"/>
</dbReference>
<dbReference type="SUPFAM" id="SSF50129">
    <property type="entry name" value="GroES-like"/>
    <property type="match status" value="1"/>
</dbReference>
<proteinExistence type="inferred from homology"/>
<organism evidence="4 5">
    <name type="scientific">Penicillium solitum</name>
    <dbReference type="NCBI Taxonomy" id="60172"/>
    <lineage>
        <taxon>Eukaryota</taxon>
        <taxon>Fungi</taxon>
        <taxon>Dikarya</taxon>
        <taxon>Ascomycota</taxon>
        <taxon>Pezizomycotina</taxon>
        <taxon>Eurotiomycetes</taxon>
        <taxon>Eurotiomycetidae</taxon>
        <taxon>Eurotiales</taxon>
        <taxon>Aspergillaceae</taxon>
        <taxon>Penicillium</taxon>
    </lineage>
</organism>
<dbReference type="InterPro" id="IPR020843">
    <property type="entry name" value="ER"/>
</dbReference>
<reference evidence="5" key="1">
    <citation type="journal article" date="2017" name="Nat. Microbiol.">
        <title>Global analysis of biosynthetic gene clusters reveals vast potential of secondary metabolite production in Penicillium species.</title>
        <authorList>
            <person name="Nielsen J.C."/>
            <person name="Grijseels S."/>
            <person name="Prigent S."/>
            <person name="Ji B."/>
            <person name="Dainat J."/>
            <person name="Nielsen K.F."/>
            <person name="Frisvad J.C."/>
            <person name="Workman M."/>
            <person name="Nielsen J."/>
        </authorList>
    </citation>
    <scope>NUCLEOTIDE SEQUENCE [LARGE SCALE GENOMIC DNA]</scope>
    <source>
        <strain evidence="5">IBT 29525</strain>
    </source>
</reference>
<dbReference type="InterPro" id="IPR013154">
    <property type="entry name" value="ADH-like_N"/>
</dbReference>